<feature type="compositionally biased region" description="Polar residues" evidence="1">
    <location>
        <begin position="260"/>
        <end position="269"/>
    </location>
</feature>
<gene>
    <name evidence="2" type="ORF">BJ508DRAFT_362086</name>
</gene>
<accession>A0A3N4I5D2</accession>
<sequence length="686" mass="75097">MVRANIATAYENAARRRPRDYVYTVNIEVYKLYPENPEKSFKAVETYANLEQANASARQCALFGHYLTNWIPGPKEIQRGECSTLASPKDTGRHWPHSKSWEITRTERAFDEMGCLSYTASFVDHKKLHHNGEPKKVRAFVKAVALMDSQKPITAETRRNRSKFLSADMLAQQKRKPEDRGRYTATSPPQSIAPDDSKPEDRGGYTATSPAQSIAPDDSISLASVRNAFIKQQQAATIISAQDRDFSSVTEVSILSPSERSAVTVQCSLPTPRPSPSRGQSTPLPFTDYWPSDTEPQIPTGKPSPGGAVTPARSLVETAPTLPTIERQPIQEIIAEPQSKPAGLPRVLDLNSLVSQRPTRTRSGKISSATPCPSVVTLVVQTSSPTSQSANASASTQARSGPFTPQCPPVSTEKPQVDATPFVSLCFSTATQTEDIDSPKLAYSSATTQTEGDFYALRRPESSKVPESESTDKADLPPPSPEVVKPYKWSIQTFLDKHTENTDCSMVLKSSVFWQTWEDPEEPKDIEKEEADSCEVSSISAVKDTKNAWEYELPKSDAGDDNGKISPTLVESNEVGDSKNSGVRELSSLDYEGDRSCLTSIKSTDTPSSVGKLPEQEDNVGLVSGGSRWLVLNEPQATRLPEDSKSTALVWKKRFENLLASLKSTVKEASVESELMLEEGLGVDSL</sequence>
<dbReference type="Proteomes" id="UP000275078">
    <property type="component" value="Unassembled WGS sequence"/>
</dbReference>
<reference evidence="2 3" key="1">
    <citation type="journal article" date="2018" name="Nat. Ecol. Evol.">
        <title>Pezizomycetes genomes reveal the molecular basis of ectomycorrhizal truffle lifestyle.</title>
        <authorList>
            <person name="Murat C."/>
            <person name="Payen T."/>
            <person name="Noel B."/>
            <person name="Kuo A."/>
            <person name="Morin E."/>
            <person name="Chen J."/>
            <person name="Kohler A."/>
            <person name="Krizsan K."/>
            <person name="Balestrini R."/>
            <person name="Da Silva C."/>
            <person name="Montanini B."/>
            <person name="Hainaut M."/>
            <person name="Levati E."/>
            <person name="Barry K.W."/>
            <person name="Belfiori B."/>
            <person name="Cichocki N."/>
            <person name="Clum A."/>
            <person name="Dockter R.B."/>
            <person name="Fauchery L."/>
            <person name="Guy J."/>
            <person name="Iotti M."/>
            <person name="Le Tacon F."/>
            <person name="Lindquist E.A."/>
            <person name="Lipzen A."/>
            <person name="Malagnac F."/>
            <person name="Mello A."/>
            <person name="Molinier V."/>
            <person name="Miyauchi S."/>
            <person name="Poulain J."/>
            <person name="Riccioni C."/>
            <person name="Rubini A."/>
            <person name="Sitrit Y."/>
            <person name="Splivallo R."/>
            <person name="Traeger S."/>
            <person name="Wang M."/>
            <person name="Zifcakova L."/>
            <person name="Wipf D."/>
            <person name="Zambonelli A."/>
            <person name="Paolocci F."/>
            <person name="Nowrousian M."/>
            <person name="Ottonello S."/>
            <person name="Baldrian P."/>
            <person name="Spatafora J.W."/>
            <person name="Henrissat B."/>
            <person name="Nagy L.G."/>
            <person name="Aury J.M."/>
            <person name="Wincker P."/>
            <person name="Grigoriev I.V."/>
            <person name="Bonfante P."/>
            <person name="Martin F.M."/>
        </authorList>
    </citation>
    <scope>NUCLEOTIDE SEQUENCE [LARGE SCALE GENOMIC DNA]</scope>
    <source>
        <strain evidence="2 3">RN42</strain>
    </source>
</reference>
<dbReference type="EMBL" id="ML119681">
    <property type="protein sequence ID" value="RPA81293.1"/>
    <property type="molecule type" value="Genomic_DNA"/>
</dbReference>
<feature type="region of interest" description="Disordered" evidence="1">
    <location>
        <begin position="452"/>
        <end position="483"/>
    </location>
</feature>
<evidence type="ECO:0000256" key="1">
    <source>
        <dbReference type="SAM" id="MobiDB-lite"/>
    </source>
</evidence>
<organism evidence="2 3">
    <name type="scientific">Ascobolus immersus RN42</name>
    <dbReference type="NCBI Taxonomy" id="1160509"/>
    <lineage>
        <taxon>Eukaryota</taxon>
        <taxon>Fungi</taxon>
        <taxon>Dikarya</taxon>
        <taxon>Ascomycota</taxon>
        <taxon>Pezizomycotina</taxon>
        <taxon>Pezizomycetes</taxon>
        <taxon>Pezizales</taxon>
        <taxon>Ascobolaceae</taxon>
        <taxon>Ascobolus</taxon>
    </lineage>
</organism>
<feature type="region of interest" description="Disordered" evidence="1">
    <location>
        <begin position="260"/>
        <end position="311"/>
    </location>
</feature>
<feature type="compositionally biased region" description="Low complexity" evidence="1">
    <location>
        <begin position="383"/>
        <end position="400"/>
    </location>
</feature>
<protein>
    <submittedName>
        <fullName evidence="2">Uncharacterized protein</fullName>
    </submittedName>
</protein>
<feature type="compositionally biased region" description="Basic and acidic residues" evidence="1">
    <location>
        <begin position="553"/>
        <end position="563"/>
    </location>
</feature>
<proteinExistence type="predicted"/>
<feature type="compositionally biased region" description="Basic and acidic residues" evidence="1">
    <location>
        <begin position="456"/>
        <end position="475"/>
    </location>
</feature>
<evidence type="ECO:0000313" key="3">
    <source>
        <dbReference type="Proteomes" id="UP000275078"/>
    </source>
</evidence>
<dbReference type="AlphaFoldDB" id="A0A3N4I5D2"/>
<feature type="region of interest" description="Disordered" evidence="1">
    <location>
        <begin position="383"/>
        <end position="415"/>
    </location>
</feature>
<keyword evidence="3" id="KW-1185">Reference proteome</keyword>
<evidence type="ECO:0000313" key="2">
    <source>
        <dbReference type="EMBL" id="RPA81293.1"/>
    </source>
</evidence>
<feature type="region of interest" description="Disordered" evidence="1">
    <location>
        <begin position="553"/>
        <end position="583"/>
    </location>
</feature>
<name>A0A3N4I5D2_ASCIM</name>
<feature type="region of interest" description="Disordered" evidence="1">
    <location>
        <begin position="152"/>
        <end position="215"/>
    </location>
</feature>